<dbReference type="NCBIfam" id="TIGR00012">
    <property type="entry name" value="L29"/>
    <property type="match status" value="1"/>
</dbReference>
<dbReference type="InterPro" id="IPR036049">
    <property type="entry name" value="Ribosomal_uL29_sf"/>
</dbReference>
<sequence>MKKDELAKKLALLRENARAIRFKAEGSKSKNVKELSTLKKDIARILTELNK</sequence>
<dbReference type="Gene3D" id="1.10.287.310">
    <property type="match status" value="1"/>
</dbReference>
<gene>
    <name evidence="6" type="ORF">US45_C0030G0012</name>
</gene>
<dbReference type="AlphaFoldDB" id="A0A0G0JV26"/>
<comment type="caution">
    <text evidence="6">The sequence shown here is derived from an EMBL/GenBank/DDBJ whole genome shotgun (WGS) entry which is preliminary data.</text>
</comment>
<name>A0A0G0JV26_9BACT</name>
<comment type="similarity">
    <text evidence="1">Belongs to the universal ribosomal protein uL29 family.</text>
</comment>
<keyword evidence="3" id="KW-0687">Ribonucleoprotein</keyword>
<protein>
    <recommendedName>
        <fullName evidence="4">Large ribosomal subunit protein uL29</fullName>
    </recommendedName>
    <alternativeName>
        <fullName evidence="5">50S ribosomal protein L29</fullName>
    </alternativeName>
</protein>
<dbReference type="EMBL" id="LBTA01000030">
    <property type="protein sequence ID" value="KKQ32086.1"/>
    <property type="molecule type" value="Genomic_DNA"/>
</dbReference>
<dbReference type="SUPFAM" id="SSF46561">
    <property type="entry name" value="Ribosomal protein L29 (L29p)"/>
    <property type="match status" value="1"/>
</dbReference>
<keyword evidence="2" id="KW-0689">Ribosomal protein</keyword>
<evidence type="ECO:0000256" key="5">
    <source>
        <dbReference type="ARBA" id="ARBA00035476"/>
    </source>
</evidence>
<organism evidence="6 7">
    <name type="scientific">Candidatus Nomurabacteria bacterium GW2011_GWA1_37_20</name>
    <dbReference type="NCBI Taxonomy" id="1618729"/>
    <lineage>
        <taxon>Bacteria</taxon>
        <taxon>Candidatus Nomuraibacteriota</taxon>
    </lineage>
</organism>
<dbReference type="Pfam" id="PF00831">
    <property type="entry name" value="Ribosomal_L29"/>
    <property type="match status" value="1"/>
</dbReference>
<dbReference type="GO" id="GO:1990904">
    <property type="term" value="C:ribonucleoprotein complex"/>
    <property type="evidence" value="ECO:0007669"/>
    <property type="project" value="UniProtKB-KW"/>
</dbReference>
<dbReference type="GO" id="GO:0006412">
    <property type="term" value="P:translation"/>
    <property type="evidence" value="ECO:0007669"/>
    <property type="project" value="InterPro"/>
</dbReference>
<evidence type="ECO:0000256" key="4">
    <source>
        <dbReference type="ARBA" id="ARBA00035204"/>
    </source>
</evidence>
<evidence type="ECO:0000313" key="7">
    <source>
        <dbReference type="Proteomes" id="UP000034701"/>
    </source>
</evidence>
<evidence type="ECO:0000256" key="3">
    <source>
        <dbReference type="ARBA" id="ARBA00023274"/>
    </source>
</evidence>
<accession>A0A0G0JV26</accession>
<dbReference type="GO" id="GO:0005840">
    <property type="term" value="C:ribosome"/>
    <property type="evidence" value="ECO:0007669"/>
    <property type="project" value="UniProtKB-KW"/>
</dbReference>
<dbReference type="GO" id="GO:0003735">
    <property type="term" value="F:structural constituent of ribosome"/>
    <property type="evidence" value="ECO:0007669"/>
    <property type="project" value="InterPro"/>
</dbReference>
<evidence type="ECO:0000313" key="6">
    <source>
        <dbReference type="EMBL" id="KKQ32086.1"/>
    </source>
</evidence>
<dbReference type="InterPro" id="IPR001854">
    <property type="entry name" value="Ribosomal_uL29"/>
</dbReference>
<evidence type="ECO:0000256" key="2">
    <source>
        <dbReference type="ARBA" id="ARBA00022980"/>
    </source>
</evidence>
<dbReference type="Proteomes" id="UP000034701">
    <property type="component" value="Unassembled WGS sequence"/>
</dbReference>
<proteinExistence type="inferred from homology"/>
<reference evidence="6 7" key="1">
    <citation type="journal article" date="2015" name="Nature">
        <title>rRNA introns, odd ribosomes, and small enigmatic genomes across a large radiation of phyla.</title>
        <authorList>
            <person name="Brown C.T."/>
            <person name="Hug L.A."/>
            <person name="Thomas B.C."/>
            <person name="Sharon I."/>
            <person name="Castelle C.J."/>
            <person name="Singh A."/>
            <person name="Wilkins M.J."/>
            <person name="Williams K.H."/>
            <person name="Banfield J.F."/>
        </authorList>
    </citation>
    <scope>NUCLEOTIDE SEQUENCE [LARGE SCALE GENOMIC DNA]</scope>
</reference>
<evidence type="ECO:0000256" key="1">
    <source>
        <dbReference type="ARBA" id="ARBA00009254"/>
    </source>
</evidence>